<dbReference type="CDD" id="cd06171">
    <property type="entry name" value="Sigma70_r4"/>
    <property type="match status" value="1"/>
</dbReference>
<keyword evidence="5" id="KW-0804">Transcription</keyword>
<evidence type="ECO:0000256" key="3">
    <source>
        <dbReference type="ARBA" id="ARBA00023082"/>
    </source>
</evidence>
<dbReference type="SUPFAM" id="SSF88659">
    <property type="entry name" value="Sigma3 and sigma4 domains of RNA polymerase sigma factors"/>
    <property type="match status" value="1"/>
</dbReference>
<evidence type="ECO:0000313" key="8">
    <source>
        <dbReference type="EMBL" id="WYY08923.1"/>
    </source>
</evidence>
<gene>
    <name evidence="8" type="primary">sigM</name>
    <name evidence="8" type="ORF">RVF87_07685</name>
</gene>
<dbReference type="PANTHER" id="PTHR43133:SF50">
    <property type="entry name" value="ECF RNA POLYMERASE SIGMA FACTOR SIGM"/>
    <property type="match status" value="1"/>
</dbReference>
<dbReference type="EMBL" id="CP136137">
    <property type="protein sequence ID" value="WYY08923.1"/>
    <property type="molecule type" value="Genomic_DNA"/>
</dbReference>
<evidence type="ECO:0000313" key="9">
    <source>
        <dbReference type="Proteomes" id="UP001479933"/>
    </source>
</evidence>
<dbReference type="Gene3D" id="1.10.10.10">
    <property type="entry name" value="Winged helix-like DNA-binding domain superfamily/Winged helix DNA-binding domain"/>
    <property type="match status" value="1"/>
</dbReference>
<dbReference type="Gene3D" id="1.10.1740.10">
    <property type="match status" value="1"/>
</dbReference>
<dbReference type="Pfam" id="PF04542">
    <property type="entry name" value="Sigma70_r2"/>
    <property type="match status" value="1"/>
</dbReference>
<dbReference type="InterPro" id="IPR007627">
    <property type="entry name" value="RNA_pol_sigma70_r2"/>
</dbReference>
<feature type="domain" description="RNA polymerase sigma-70 region 2" evidence="6">
    <location>
        <begin position="29"/>
        <end position="95"/>
    </location>
</feature>
<evidence type="ECO:0000259" key="6">
    <source>
        <dbReference type="Pfam" id="PF04542"/>
    </source>
</evidence>
<dbReference type="InterPro" id="IPR014284">
    <property type="entry name" value="RNA_pol_sigma-70_dom"/>
</dbReference>
<dbReference type="Pfam" id="PF08281">
    <property type="entry name" value="Sigma70_r4_2"/>
    <property type="match status" value="1"/>
</dbReference>
<keyword evidence="4" id="KW-0238">DNA-binding</keyword>
<name>A0ABZ2U599_9ACTN</name>
<proteinExistence type="inferred from homology"/>
<organism evidence="8 9">
    <name type="scientific">Gordonia hydrophobica</name>
    <dbReference type="NCBI Taxonomy" id="40516"/>
    <lineage>
        <taxon>Bacteria</taxon>
        <taxon>Bacillati</taxon>
        <taxon>Actinomycetota</taxon>
        <taxon>Actinomycetes</taxon>
        <taxon>Mycobacteriales</taxon>
        <taxon>Gordoniaceae</taxon>
        <taxon>Gordonia</taxon>
    </lineage>
</organism>
<dbReference type="NCBIfam" id="TIGR02937">
    <property type="entry name" value="sigma70-ECF"/>
    <property type="match status" value="1"/>
</dbReference>
<comment type="similarity">
    <text evidence="1">Belongs to the sigma-70 factor family. ECF subfamily.</text>
</comment>
<protein>
    <submittedName>
        <fullName evidence="8">RNA polymerase sigma factor SigM</fullName>
    </submittedName>
</protein>
<feature type="domain" description="RNA polymerase sigma factor 70 region 4 type 2" evidence="7">
    <location>
        <begin position="125"/>
        <end position="176"/>
    </location>
</feature>
<keyword evidence="3" id="KW-0731">Sigma factor</keyword>
<evidence type="ECO:0000256" key="2">
    <source>
        <dbReference type="ARBA" id="ARBA00023015"/>
    </source>
</evidence>
<sequence length="187" mass="21025">MTRGTITHVSDEVLLNTYIAGDQSAFRQLYDRHRDHLWAIAVRTTGNSDDAADAFQDAWMAIHRTADTYRADASVSSWMHKIVLNCCLDRLRRLRTHETLPLVEYDAAVLADENDRTVGIDVSLSIGHALDVLPPDQRQAVILVDYYDYSVRDAAAILGIACGTVKSRCSRGRKKLALVLDFLQDEY</sequence>
<accession>A0ABZ2U599</accession>
<dbReference type="InterPro" id="IPR013324">
    <property type="entry name" value="RNA_pol_sigma_r3/r4-like"/>
</dbReference>
<dbReference type="RefSeq" id="WP_066169919.1">
    <property type="nucleotide sequence ID" value="NZ_CP136137.1"/>
</dbReference>
<dbReference type="NCBIfam" id="NF007225">
    <property type="entry name" value="PRK09643.1"/>
    <property type="match status" value="1"/>
</dbReference>
<dbReference type="SUPFAM" id="SSF88946">
    <property type="entry name" value="Sigma2 domain of RNA polymerase sigma factors"/>
    <property type="match status" value="1"/>
</dbReference>
<dbReference type="InterPro" id="IPR013325">
    <property type="entry name" value="RNA_pol_sigma_r2"/>
</dbReference>
<evidence type="ECO:0000256" key="1">
    <source>
        <dbReference type="ARBA" id="ARBA00010641"/>
    </source>
</evidence>
<keyword evidence="2" id="KW-0805">Transcription regulation</keyword>
<dbReference type="InterPro" id="IPR039425">
    <property type="entry name" value="RNA_pol_sigma-70-like"/>
</dbReference>
<dbReference type="InterPro" id="IPR036388">
    <property type="entry name" value="WH-like_DNA-bd_sf"/>
</dbReference>
<reference evidence="8 9" key="1">
    <citation type="journal article" date="2023" name="Virus Evol.">
        <title>Computational host range prediction-The good, the bad, and the ugly.</title>
        <authorList>
            <person name="Howell A.A."/>
            <person name="Versoza C.J."/>
            <person name="Pfeifer S.P."/>
        </authorList>
    </citation>
    <scope>NUCLEOTIDE SEQUENCE [LARGE SCALE GENOMIC DNA]</scope>
    <source>
        <strain evidence="8 9">1610/1b</strain>
    </source>
</reference>
<evidence type="ECO:0000256" key="5">
    <source>
        <dbReference type="ARBA" id="ARBA00023163"/>
    </source>
</evidence>
<evidence type="ECO:0000259" key="7">
    <source>
        <dbReference type="Pfam" id="PF08281"/>
    </source>
</evidence>
<keyword evidence="9" id="KW-1185">Reference proteome</keyword>
<dbReference type="InterPro" id="IPR013249">
    <property type="entry name" value="RNA_pol_sigma70_r4_t2"/>
</dbReference>
<evidence type="ECO:0000256" key="4">
    <source>
        <dbReference type="ARBA" id="ARBA00023125"/>
    </source>
</evidence>
<dbReference type="PANTHER" id="PTHR43133">
    <property type="entry name" value="RNA POLYMERASE ECF-TYPE SIGMA FACTO"/>
    <property type="match status" value="1"/>
</dbReference>
<dbReference type="Proteomes" id="UP001479933">
    <property type="component" value="Chromosome"/>
</dbReference>